<evidence type="ECO:0000259" key="5">
    <source>
        <dbReference type="PROSITE" id="PS50931"/>
    </source>
</evidence>
<dbReference type="Pfam" id="PF00126">
    <property type="entry name" value="HTH_1"/>
    <property type="match status" value="1"/>
</dbReference>
<dbReference type="Gene3D" id="1.10.10.10">
    <property type="entry name" value="Winged helix-like DNA-binding domain superfamily/Winged helix DNA-binding domain"/>
    <property type="match status" value="1"/>
</dbReference>
<dbReference type="SUPFAM" id="SSF53850">
    <property type="entry name" value="Periplasmic binding protein-like II"/>
    <property type="match status" value="1"/>
</dbReference>
<dbReference type="InterPro" id="IPR000847">
    <property type="entry name" value="LysR_HTH_N"/>
</dbReference>
<dbReference type="Gene3D" id="3.40.190.290">
    <property type="match status" value="1"/>
</dbReference>
<comment type="similarity">
    <text evidence="1">Belongs to the LysR transcriptional regulatory family.</text>
</comment>
<dbReference type="GeneID" id="77190402"/>
<protein>
    <submittedName>
        <fullName evidence="6">LysR family transcriptional regulator</fullName>
    </submittedName>
</protein>
<dbReference type="Proteomes" id="UP000297521">
    <property type="component" value="Unassembled WGS sequence"/>
</dbReference>
<evidence type="ECO:0000256" key="3">
    <source>
        <dbReference type="ARBA" id="ARBA00023125"/>
    </source>
</evidence>
<dbReference type="InterPro" id="IPR036388">
    <property type="entry name" value="WH-like_DNA-bd_sf"/>
</dbReference>
<evidence type="ECO:0000313" key="6">
    <source>
        <dbReference type="EMBL" id="TGB10996.1"/>
    </source>
</evidence>
<dbReference type="PANTHER" id="PTHR30346:SF0">
    <property type="entry name" value="HCA OPERON TRANSCRIPTIONAL ACTIVATOR HCAR"/>
    <property type="match status" value="1"/>
</dbReference>
<dbReference type="CDD" id="cd05466">
    <property type="entry name" value="PBP2_LTTR_substrate"/>
    <property type="match status" value="1"/>
</dbReference>
<dbReference type="PROSITE" id="PS50931">
    <property type="entry name" value="HTH_LYSR"/>
    <property type="match status" value="1"/>
</dbReference>
<accession>A0AAX2SSK8</accession>
<name>A0AAX2SSK8_LIMRT</name>
<proteinExistence type="inferred from homology"/>
<dbReference type="PANTHER" id="PTHR30346">
    <property type="entry name" value="TRANSCRIPTIONAL DUAL REGULATOR HCAR-RELATED"/>
    <property type="match status" value="1"/>
</dbReference>
<keyword evidence="3" id="KW-0238">DNA-binding</keyword>
<dbReference type="FunFam" id="1.10.10.10:FF:000001">
    <property type="entry name" value="LysR family transcriptional regulator"/>
    <property type="match status" value="1"/>
</dbReference>
<feature type="domain" description="HTH lysR-type" evidence="5">
    <location>
        <begin position="1"/>
        <end position="58"/>
    </location>
</feature>
<dbReference type="SUPFAM" id="SSF46785">
    <property type="entry name" value="Winged helix' DNA-binding domain"/>
    <property type="match status" value="1"/>
</dbReference>
<evidence type="ECO:0000313" key="7">
    <source>
        <dbReference type="Proteomes" id="UP000297521"/>
    </source>
</evidence>
<reference evidence="6" key="2">
    <citation type="submission" date="2019-04" db="EMBL/GenBank/DDBJ databases">
        <authorList>
            <person name="Bisanz J.E."/>
            <person name="Chagwedera N.D."/>
            <person name="Chawla A."/>
            <person name="Turnbaugh P.J."/>
        </authorList>
    </citation>
    <scope>NUCLEOTIDE SEQUENCE</scope>
    <source>
        <strain evidence="6">I8-5</strain>
    </source>
</reference>
<dbReference type="InterPro" id="IPR005119">
    <property type="entry name" value="LysR_subst-bd"/>
</dbReference>
<comment type="caution">
    <text evidence="6">The sequence shown here is derived from an EMBL/GenBank/DDBJ whole genome shotgun (WGS) entry which is preliminary data.</text>
</comment>
<evidence type="ECO:0000256" key="4">
    <source>
        <dbReference type="ARBA" id="ARBA00023163"/>
    </source>
</evidence>
<dbReference type="PRINTS" id="PR00039">
    <property type="entry name" value="HTHLYSR"/>
</dbReference>
<gene>
    <name evidence="6" type="ORF">E5F87_06130</name>
</gene>
<keyword evidence="4" id="KW-0804">Transcription</keyword>
<evidence type="ECO:0000256" key="2">
    <source>
        <dbReference type="ARBA" id="ARBA00023015"/>
    </source>
</evidence>
<keyword evidence="2" id="KW-0805">Transcription regulation</keyword>
<dbReference type="AlphaFoldDB" id="A0AAX2SSK8"/>
<reference evidence="6" key="1">
    <citation type="journal article" date="2019" name="Cell Metab.">
        <title>Nutrient sensing in CD11c cells alters the gut microbiome to regulate food intake and body mass.</title>
        <authorList>
            <person name="Chagwedera N.D."/>
            <person name="Ang Q.Y."/>
            <person name="Bisanz J.E."/>
            <person name="Leong Y.A."/>
            <person name="Ganeshan K."/>
            <person name="Cai J."/>
            <person name="Patterson A.D."/>
            <person name="Turnbaugh P.J."/>
            <person name="Chawla A."/>
        </authorList>
    </citation>
    <scope>NUCLEOTIDE SEQUENCE</scope>
    <source>
        <strain evidence="6">I8-5</strain>
    </source>
</reference>
<organism evidence="6 7">
    <name type="scientific">Limosilactobacillus reuteri</name>
    <name type="common">Lactobacillus reuteri</name>
    <dbReference type="NCBI Taxonomy" id="1598"/>
    <lineage>
        <taxon>Bacteria</taxon>
        <taxon>Bacillati</taxon>
        <taxon>Bacillota</taxon>
        <taxon>Bacilli</taxon>
        <taxon>Lactobacillales</taxon>
        <taxon>Lactobacillaceae</taxon>
        <taxon>Limosilactobacillus</taxon>
    </lineage>
</organism>
<evidence type="ECO:0000256" key="1">
    <source>
        <dbReference type="ARBA" id="ARBA00009437"/>
    </source>
</evidence>
<dbReference type="EMBL" id="SRKR01000009">
    <property type="protein sequence ID" value="TGB10996.1"/>
    <property type="molecule type" value="Genomic_DNA"/>
</dbReference>
<dbReference type="RefSeq" id="WP_122480907.1">
    <property type="nucleotide sequence ID" value="NZ_JAJGUH010000120.1"/>
</dbReference>
<dbReference type="Pfam" id="PF03466">
    <property type="entry name" value="LysR_substrate"/>
    <property type="match status" value="1"/>
</dbReference>
<dbReference type="GO" id="GO:0003700">
    <property type="term" value="F:DNA-binding transcription factor activity"/>
    <property type="evidence" value="ECO:0007669"/>
    <property type="project" value="InterPro"/>
</dbReference>
<dbReference type="GO" id="GO:0032993">
    <property type="term" value="C:protein-DNA complex"/>
    <property type="evidence" value="ECO:0007669"/>
    <property type="project" value="TreeGrafter"/>
</dbReference>
<dbReference type="GO" id="GO:0003677">
    <property type="term" value="F:DNA binding"/>
    <property type="evidence" value="ECO:0007669"/>
    <property type="project" value="UniProtKB-KW"/>
</dbReference>
<dbReference type="InterPro" id="IPR036390">
    <property type="entry name" value="WH_DNA-bd_sf"/>
</dbReference>
<sequence>MEINKLKTFIDLANTLNFSETANNLYVSQSSISKQIKSLEKELGHPLFNRNNKKVILSNLGKVILPEACKIVELNEQLITKARRANQYDSNQIKLGVIPSFYHNDIFQKALNYQRQHSQINILLHEEETNNLLELLNRGKFDLVYTRSLKKPAEFSNYDTLLISQERFVVCLNKNHPLAKERDINLQQLKAENFIMLSPNSLLYQPVIDLCHEAGFAPKISFVSERISSLIQMVKGNQGVAIIMQPRPSKVGVVLRPLQPTKTSYLFFAKDRQSTSPVIKKYWEYLQNFAIPKRNS</sequence>